<dbReference type="GO" id="GO:0004300">
    <property type="term" value="F:enoyl-CoA hydratase activity"/>
    <property type="evidence" value="ECO:0007669"/>
    <property type="project" value="UniProtKB-EC"/>
</dbReference>
<proteinExistence type="inferred from homology"/>
<dbReference type="FunFam" id="1.10.12.10:FF:000001">
    <property type="entry name" value="Probable enoyl-CoA hydratase, mitochondrial"/>
    <property type="match status" value="1"/>
</dbReference>
<organism evidence="4 5">
    <name type="scientific">Drosophila navojoa</name>
    <name type="common">Fruit fly</name>
    <dbReference type="NCBI Taxonomy" id="7232"/>
    <lineage>
        <taxon>Eukaryota</taxon>
        <taxon>Metazoa</taxon>
        <taxon>Ecdysozoa</taxon>
        <taxon>Arthropoda</taxon>
        <taxon>Hexapoda</taxon>
        <taxon>Insecta</taxon>
        <taxon>Pterygota</taxon>
        <taxon>Neoptera</taxon>
        <taxon>Endopterygota</taxon>
        <taxon>Diptera</taxon>
        <taxon>Brachycera</taxon>
        <taxon>Muscomorpha</taxon>
        <taxon>Ephydroidea</taxon>
        <taxon>Drosophilidae</taxon>
        <taxon>Drosophila</taxon>
    </lineage>
</organism>
<dbReference type="GO" id="GO:0006635">
    <property type="term" value="P:fatty acid beta-oxidation"/>
    <property type="evidence" value="ECO:0007669"/>
    <property type="project" value="TreeGrafter"/>
</dbReference>
<dbReference type="InterPro" id="IPR014748">
    <property type="entry name" value="Enoyl-CoA_hydra_C"/>
</dbReference>
<gene>
    <name evidence="4" type="ORF">AWZ03_015404</name>
</gene>
<dbReference type="OrthoDB" id="2018133at2759"/>
<dbReference type="EMBL" id="LSRL02009257">
    <property type="protein sequence ID" value="TDG38174.1"/>
    <property type="molecule type" value="Genomic_DNA"/>
</dbReference>
<feature type="non-terminal residue" evidence="4">
    <location>
        <position position="1"/>
    </location>
</feature>
<protein>
    <recommendedName>
        <fullName evidence="2">enoyl-CoA hydratase</fullName>
        <ecNumber evidence="2">4.2.1.17</ecNumber>
    </recommendedName>
</protein>
<sequence>KSKAMEMCLTGNMINAQEAEKSGLVSKVVPADQLVSEAIKLGEKIGTHSKRQEGLNFERCTFHAIYSTADRKEGMQAFVEKRPDNFMNE</sequence>
<dbReference type="AlphaFoldDB" id="A0A484AN08"/>
<dbReference type="STRING" id="7232.A0A484AN08"/>
<dbReference type="InterPro" id="IPR029045">
    <property type="entry name" value="ClpP/crotonase-like_dom_sf"/>
</dbReference>
<dbReference type="Gene3D" id="3.90.226.10">
    <property type="entry name" value="2-enoyl-CoA Hydratase, Chain A, domain 1"/>
    <property type="match status" value="1"/>
</dbReference>
<evidence type="ECO:0000256" key="1">
    <source>
        <dbReference type="ARBA" id="ARBA00005254"/>
    </source>
</evidence>
<dbReference type="EC" id="4.2.1.17" evidence="2"/>
<keyword evidence="3" id="KW-0456">Lyase</keyword>
<evidence type="ECO:0000313" key="4">
    <source>
        <dbReference type="EMBL" id="TDG38174.1"/>
    </source>
</evidence>
<dbReference type="GO" id="GO:0005739">
    <property type="term" value="C:mitochondrion"/>
    <property type="evidence" value="ECO:0007669"/>
    <property type="project" value="TreeGrafter"/>
</dbReference>
<evidence type="ECO:0000256" key="3">
    <source>
        <dbReference type="ARBA" id="ARBA00023239"/>
    </source>
</evidence>
<dbReference type="PANTHER" id="PTHR11941">
    <property type="entry name" value="ENOYL-COA HYDRATASE-RELATED"/>
    <property type="match status" value="1"/>
</dbReference>
<dbReference type="Pfam" id="PF00378">
    <property type="entry name" value="ECH_1"/>
    <property type="match status" value="1"/>
</dbReference>
<comment type="caution">
    <text evidence="4">The sequence shown here is derived from an EMBL/GenBank/DDBJ whole genome shotgun (WGS) entry which is preliminary data.</text>
</comment>
<dbReference type="Proteomes" id="UP000295192">
    <property type="component" value="Unassembled WGS sequence"/>
</dbReference>
<dbReference type="InterPro" id="IPR001753">
    <property type="entry name" value="Enoyl-CoA_hydra/iso"/>
</dbReference>
<dbReference type="Gene3D" id="1.10.12.10">
    <property type="entry name" value="Lyase 2-enoyl-coa Hydratase, Chain A, domain 2"/>
    <property type="match status" value="1"/>
</dbReference>
<dbReference type="SUPFAM" id="SSF52096">
    <property type="entry name" value="ClpP/crotonase"/>
    <property type="match status" value="1"/>
</dbReference>
<reference evidence="4 5" key="1">
    <citation type="journal article" date="2019" name="J. Hered.">
        <title>An Improved Genome Assembly for Drosophila navojoa, the Basal Species in the mojavensis Cluster.</title>
        <authorList>
            <person name="Vanderlinde T."/>
            <person name="Dupim E.G."/>
            <person name="Nazario-Yepiz N.O."/>
            <person name="Carvalho A.B."/>
        </authorList>
    </citation>
    <scope>NUCLEOTIDE SEQUENCE [LARGE SCALE GENOMIC DNA]</scope>
    <source>
        <strain evidence="4">Navoj_Jal97</strain>
        <tissue evidence="4">Whole organism</tissue>
    </source>
</reference>
<comment type="similarity">
    <text evidence="1">Belongs to the enoyl-CoA hydratase/isomerase family.</text>
</comment>
<name>A0A484AN08_DRONA</name>
<accession>A0A484AN08</accession>
<keyword evidence="5" id="KW-1185">Reference proteome</keyword>
<evidence type="ECO:0000313" key="5">
    <source>
        <dbReference type="Proteomes" id="UP000295192"/>
    </source>
</evidence>
<evidence type="ECO:0000256" key="2">
    <source>
        <dbReference type="ARBA" id="ARBA00012076"/>
    </source>
</evidence>
<dbReference type="PANTHER" id="PTHR11941:SF54">
    <property type="entry name" value="ENOYL-COA HYDRATASE, MITOCHONDRIAL"/>
    <property type="match status" value="1"/>
</dbReference>